<organism evidence="1 2">
    <name type="scientific">Salinispora arenicola</name>
    <dbReference type="NCBI Taxonomy" id="168697"/>
    <lineage>
        <taxon>Bacteria</taxon>
        <taxon>Bacillati</taxon>
        <taxon>Actinomycetota</taxon>
        <taxon>Actinomycetes</taxon>
        <taxon>Micromonosporales</taxon>
        <taxon>Micromonosporaceae</taxon>
        <taxon>Salinispora</taxon>
    </lineage>
</organism>
<reference evidence="1 2" key="1">
    <citation type="submission" date="2021-03" db="EMBL/GenBank/DDBJ databases">
        <title>Whole genome shotgun sequence of Salinispora arenicola NBRC 105043.</title>
        <authorList>
            <person name="Komaki H."/>
            <person name="Tamura T."/>
        </authorList>
    </citation>
    <scope>NUCLEOTIDE SEQUENCE [LARGE SCALE GENOMIC DNA]</scope>
    <source>
        <strain evidence="1 2">NBRC 105043</strain>
    </source>
</reference>
<dbReference type="EMBL" id="BOQM01000047">
    <property type="protein sequence ID" value="GIM87837.1"/>
    <property type="molecule type" value="Genomic_DNA"/>
</dbReference>
<sequence length="111" mass="11448">MVLPSTVVLARTTPVTWSQAVITCRAGVSVVREPRRALPSTAIARSAVEMVAVARLASQLLIAAVSSCGSMACNSRRIIASGGRRSGAMPRARAVVAGTSATHSAIAAYER</sequence>
<comment type="caution">
    <text evidence="1">The sequence shown here is derived from an EMBL/GenBank/DDBJ whole genome shotgun (WGS) entry which is preliminary data.</text>
</comment>
<dbReference type="Proteomes" id="UP000677457">
    <property type="component" value="Unassembled WGS sequence"/>
</dbReference>
<evidence type="ECO:0008006" key="3">
    <source>
        <dbReference type="Google" id="ProtNLM"/>
    </source>
</evidence>
<protein>
    <recommendedName>
        <fullName evidence="3">Secreted protein</fullName>
    </recommendedName>
</protein>
<proteinExistence type="predicted"/>
<gene>
    <name evidence="1" type="ORF">Sar04_45730</name>
</gene>
<name>A0ABQ4JY40_SALAC</name>
<keyword evidence="2" id="KW-1185">Reference proteome</keyword>
<accession>A0ABQ4JY40</accession>
<evidence type="ECO:0000313" key="2">
    <source>
        <dbReference type="Proteomes" id="UP000677457"/>
    </source>
</evidence>
<evidence type="ECO:0000313" key="1">
    <source>
        <dbReference type="EMBL" id="GIM87837.1"/>
    </source>
</evidence>